<reference evidence="10" key="1">
    <citation type="journal article" date="2019" name="Int. J. Syst. Evol. Microbiol.">
        <title>The Global Catalogue of Microorganisms (GCM) 10K type strain sequencing project: providing services to taxonomists for standard genome sequencing and annotation.</title>
        <authorList>
            <consortium name="The Broad Institute Genomics Platform"/>
            <consortium name="The Broad Institute Genome Sequencing Center for Infectious Disease"/>
            <person name="Wu L."/>
            <person name="Ma J."/>
        </authorList>
    </citation>
    <scope>NUCLEOTIDE SEQUENCE [LARGE SCALE GENOMIC DNA]</scope>
    <source>
        <strain evidence="10">JCM 17759</strain>
    </source>
</reference>
<keyword evidence="4" id="KW-0862">Zinc</keyword>
<protein>
    <recommendedName>
        <fullName evidence="2">peptide-methionine (R)-S-oxide reductase</fullName>
        <ecNumber evidence="2">1.8.4.12</ecNumber>
    </recommendedName>
</protein>
<dbReference type="Proteomes" id="UP001500840">
    <property type="component" value="Unassembled WGS sequence"/>
</dbReference>
<evidence type="ECO:0000313" key="9">
    <source>
        <dbReference type="EMBL" id="GAA4452389.1"/>
    </source>
</evidence>
<keyword evidence="3" id="KW-0479">Metal-binding</keyword>
<comment type="cofactor">
    <cofactor evidence="1">
        <name>Zn(2+)</name>
        <dbReference type="ChEBI" id="CHEBI:29105"/>
    </cofactor>
</comment>
<evidence type="ECO:0000256" key="5">
    <source>
        <dbReference type="ARBA" id="ARBA00023002"/>
    </source>
</evidence>
<evidence type="ECO:0000256" key="1">
    <source>
        <dbReference type="ARBA" id="ARBA00001947"/>
    </source>
</evidence>
<comment type="catalytic activity">
    <reaction evidence="6">
        <text>L-methionyl-[protein] + [thioredoxin]-disulfide + H2O = L-methionyl-(R)-S-oxide-[protein] + [thioredoxin]-dithiol</text>
        <dbReference type="Rhea" id="RHEA:24164"/>
        <dbReference type="Rhea" id="RHEA-COMP:10698"/>
        <dbReference type="Rhea" id="RHEA-COMP:10700"/>
        <dbReference type="Rhea" id="RHEA-COMP:12313"/>
        <dbReference type="Rhea" id="RHEA-COMP:12314"/>
        <dbReference type="ChEBI" id="CHEBI:15377"/>
        <dbReference type="ChEBI" id="CHEBI:16044"/>
        <dbReference type="ChEBI" id="CHEBI:29950"/>
        <dbReference type="ChEBI" id="CHEBI:45764"/>
        <dbReference type="ChEBI" id="CHEBI:50058"/>
        <dbReference type="EC" id="1.8.4.12"/>
    </reaction>
</comment>
<dbReference type="Pfam" id="PF01641">
    <property type="entry name" value="SelR"/>
    <property type="match status" value="1"/>
</dbReference>
<accession>A0ABP8MPK4</accession>
<dbReference type="RefSeq" id="WP_345321876.1">
    <property type="nucleotide sequence ID" value="NZ_BAABGA010000029.1"/>
</dbReference>
<dbReference type="PANTHER" id="PTHR46081:SF8">
    <property type="entry name" value="PEPTIDE METHIONINE SULFOXIDE REDUCTASE 2"/>
    <property type="match status" value="1"/>
</dbReference>
<dbReference type="Gene3D" id="2.170.150.20">
    <property type="entry name" value="Peptide methionine sulfoxide reductase"/>
    <property type="match status" value="1"/>
</dbReference>
<sequence>MRLPAIFPLLLAGCFAGCETTTSLPNGDAANHNAASTESAGSPQTAATFVSAPADPADNASTQLQNDAGAETTEAADAPFAFNPLSEREAYVILHKGTERAGIGEYTNLKDPGLYICRQCNAPLYKSDSKFESHCGWPSFDDEIKGAVQRHLDADGVRIEIVCSNCQGHLGHVFEGERFTAKNTRHCVNSISMRFVPQGKKPPAVIKAPAAKKTNAEQAAVKNSEAEEEKQIEEKQIEEKK</sequence>
<feature type="domain" description="MsrB" evidence="8">
    <location>
        <begin position="78"/>
        <end position="198"/>
    </location>
</feature>
<organism evidence="9 10">
    <name type="scientific">Novipirellula rosea</name>
    <dbReference type="NCBI Taxonomy" id="1031540"/>
    <lineage>
        <taxon>Bacteria</taxon>
        <taxon>Pseudomonadati</taxon>
        <taxon>Planctomycetota</taxon>
        <taxon>Planctomycetia</taxon>
        <taxon>Pirellulales</taxon>
        <taxon>Pirellulaceae</taxon>
        <taxon>Novipirellula</taxon>
    </lineage>
</organism>
<comment type="caution">
    <text evidence="9">The sequence shown here is derived from an EMBL/GenBank/DDBJ whole genome shotgun (WGS) entry which is preliminary data.</text>
</comment>
<keyword evidence="5" id="KW-0560">Oxidoreductase</keyword>
<name>A0ABP8MPK4_9BACT</name>
<evidence type="ECO:0000256" key="3">
    <source>
        <dbReference type="ARBA" id="ARBA00022723"/>
    </source>
</evidence>
<dbReference type="PANTHER" id="PTHR46081">
    <property type="entry name" value="PEPTIDE METHIONINE SULFOXIDE REDUCTASE 2"/>
    <property type="match status" value="1"/>
</dbReference>
<gene>
    <name evidence="9" type="ORF">GCM10023156_21620</name>
</gene>
<dbReference type="PROSITE" id="PS51790">
    <property type="entry name" value="MSRB"/>
    <property type="match status" value="1"/>
</dbReference>
<dbReference type="InterPro" id="IPR002579">
    <property type="entry name" value="Met_Sox_Rdtase_MsrB_dom"/>
</dbReference>
<evidence type="ECO:0000256" key="2">
    <source>
        <dbReference type="ARBA" id="ARBA00012499"/>
    </source>
</evidence>
<dbReference type="NCBIfam" id="NF004036">
    <property type="entry name" value="PRK05508.1"/>
    <property type="match status" value="1"/>
</dbReference>
<evidence type="ECO:0000256" key="7">
    <source>
        <dbReference type="SAM" id="MobiDB-lite"/>
    </source>
</evidence>
<dbReference type="InterPro" id="IPR011057">
    <property type="entry name" value="Mss4-like_sf"/>
</dbReference>
<keyword evidence="10" id="KW-1185">Reference proteome</keyword>
<dbReference type="EC" id="1.8.4.12" evidence="2"/>
<feature type="region of interest" description="Disordered" evidence="7">
    <location>
        <begin position="202"/>
        <end position="241"/>
    </location>
</feature>
<feature type="compositionally biased region" description="Basic and acidic residues" evidence="7">
    <location>
        <begin position="232"/>
        <end position="241"/>
    </location>
</feature>
<proteinExistence type="predicted"/>
<evidence type="ECO:0000256" key="6">
    <source>
        <dbReference type="ARBA" id="ARBA00048488"/>
    </source>
</evidence>
<dbReference type="EMBL" id="BAABGA010000029">
    <property type="protein sequence ID" value="GAA4452389.1"/>
    <property type="molecule type" value="Genomic_DNA"/>
</dbReference>
<dbReference type="InterPro" id="IPR028427">
    <property type="entry name" value="Met_Sox_Rdtase_MsrB"/>
</dbReference>
<dbReference type="SUPFAM" id="SSF51316">
    <property type="entry name" value="Mss4-like"/>
    <property type="match status" value="1"/>
</dbReference>
<evidence type="ECO:0000313" key="10">
    <source>
        <dbReference type="Proteomes" id="UP001500840"/>
    </source>
</evidence>
<feature type="compositionally biased region" description="Low complexity" evidence="7">
    <location>
        <begin position="202"/>
        <end position="213"/>
    </location>
</feature>
<evidence type="ECO:0000259" key="8">
    <source>
        <dbReference type="PROSITE" id="PS51790"/>
    </source>
</evidence>
<evidence type="ECO:0000256" key="4">
    <source>
        <dbReference type="ARBA" id="ARBA00022833"/>
    </source>
</evidence>